<accession>B0RGG7</accession>
<dbReference type="Proteomes" id="UP000001318">
    <property type="component" value="Chromosome"/>
</dbReference>
<dbReference type="KEGG" id="cms:CMS1106"/>
<dbReference type="AlphaFoldDB" id="B0RGG7"/>
<sequence>MVLKPPCLGVLSRPGDRVPIRSMLKRRDFSDQVLYDAPSGGNSGGL</sequence>
<proteinExistence type="predicted"/>
<reference evidence="1 2" key="1">
    <citation type="journal article" date="2008" name="J. Bacteriol.">
        <title>Genome of the actinomycete plant pathogen Clavibacter michiganensis subsp. sepedonicus suggests recent niche adaptation.</title>
        <authorList>
            <person name="Bentley S.D."/>
            <person name="Corton C."/>
            <person name="Brown S.E."/>
            <person name="Barron A."/>
            <person name="Clark L."/>
            <person name="Doggett J."/>
            <person name="Harris B."/>
            <person name="Ormond D."/>
            <person name="Quail M.A."/>
            <person name="May G."/>
            <person name="Francis D."/>
            <person name="Knudson D."/>
            <person name="Parkhill J."/>
            <person name="Ishimaru C.A."/>
        </authorList>
    </citation>
    <scope>NUCLEOTIDE SEQUENCE [LARGE SCALE GENOMIC DNA]</scope>
    <source>
        <strain evidence="2">ATCC 33113 / DSM 20744 / JCM 9667 / LMG 2889 / ICMP 2535 / C-1</strain>
    </source>
</reference>
<evidence type="ECO:0000313" key="2">
    <source>
        <dbReference type="Proteomes" id="UP000001318"/>
    </source>
</evidence>
<protein>
    <submittedName>
        <fullName evidence="1">Uncharacterized protein</fullName>
    </submittedName>
</protein>
<dbReference type="EMBL" id="AM849034">
    <property type="protein sequence ID" value="CAQ01224.1"/>
    <property type="molecule type" value="Genomic_DNA"/>
</dbReference>
<keyword evidence="2" id="KW-1185">Reference proteome</keyword>
<organism evidence="1 2">
    <name type="scientific">Clavibacter sepedonicus</name>
    <name type="common">Clavibacter michiganensis subsp. sepedonicus</name>
    <dbReference type="NCBI Taxonomy" id="31964"/>
    <lineage>
        <taxon>Bacteria</taxon>
        <taxon>Bacillati</taxon>
        <taxon>Actinomycetota</taxon>
        <taxon>Actinomycetes</taxon>
        <taxon>Micrococcales</taxon>
        <taxon>Microbacteriaceae</taxon>
        <taxon>Clavibacter</taxon>
    </lineage>
</organism>
<gene>
    <name evidence="1" type="ordered locus">CMS1106</name>
</gene>
<dbReference type="HOGENOM" id="CLU_3181834_0_0_11"/>
<name>B0RGG7_CLASE</name>
<evidence type="ECO:0000313" key="1">
    <source>
        <dbReference type="EMBL" id="CAQ01224.1"/>
    </source>
</evidence>